<dbReference type="InterPro" id="IPR000175">
    <property type="entry name" value="Na/ntran_symport"/>
</dbReference>
<feature type="transmembrane region" description="Helical" evidence="7">
    <location>
        <begin position="364"/>
        <end position="385"/>
    </location>
</feature>
<keyword evidence="2 6" id="KW-0813">Transport</keyword>
<keyword evidence="3 6" id="KW-0812">Transmembrane</keyword>
<dbReference type="NCBIfam" id="NF037979">
    <property type="entry name" value="Na_transp"/>
    <property type="match status" value="1"/>
</dbReference>
<dbReference type="GO" id="GO:0005886">
    <property type="term" value="C:plasma membrane"/>
    <property type="evidence" value="ECO:0007669"/>
    <property type="project" value="TreeGrafter"/>
</dbReference>
<dbReference type="InterPro" id="IPR037272">
    <property type="entry name" value="SNS_sf"/>
</dbReference>
<dbReference type="EMBL" id="CP033169">
    <property type="protein sequence ID" value="AYO29826.1"/>
    <property type="molecule type" value="Genomic_DNA"/>
</dbReference>
<name>A0A3G2R2V0_9FIRM</name>
<keyword evidence="4 7" id="KW-1133">Transmembrane helix</keyword>
<keyword evidence="5 7" id="KW-0472">Membrane</keyword>
<evidence type="ECO:0000256" key="6">
    <source>
        <dbReference type="RuleBase" id="RU003732"/>
    </source>
</evidence>
<dbReference type="PANTHER" id="PTHR11616">
    <property type="entry name" value="SODIUM/CHLORIDE DEPENDENT TRANSPORTER"/>
    <property type="match status" value="1"/>
</dbReference>
<feature type="transmembrane region" description="Helical" evidence="7">
    <location>
        <begin position="222"/>
        <end position="247"/>
    </location>
</feature>
<evidence type="ECO:0000256" key="2">
    <source>
        <dbReference type="ARBA" id="ARBA00022448"/>
    </source>
</evidence>
<feature type="transmembrane region" description="Helical" evidence="7">
    <location>
        <begin position="146"/>
        <end position="165"/>
    </location>
</feature>
<sequence>MENLERDQWKSRAGFIFSTVGAAVGLGNFWRFPFMAYKNGGGAFLIPYFFALLTAGVPLMIMEFSFGHRMKGGATLSFAKLGRKWEFIGWWQTMVPLIVMCYYSTIIAWSLNYLIFSFTQAWGADPNAFFGGKFLGVSSGPWDLGGFRWTIALGVIVVWLLNYFITKNGISGGIEKACRIMTPLLAVLMVIITIRGLTLPGATYGLNWFLKPDFSKIMDPQVWIAAYGQVFFSTTLAVGVMIAYASYLPEKSDIVNNSFITVFSNSSFDFLAGLAVFSILGYAAVASNVLFDKVAANGAGVAFVAFPKAISMLPMPKILQNIFGIMFFFSLFIAGISSSISMLESFATAALDKYDISREEIIKRISIGGFIGSMFIATGAGVHILDIVDHFVSSYGIALLGLIEAIVLGYVYGTGKIKEHANLYSDFKIGWWLDYCVKYLTPLMLGYMFIQNLINEFKAPYAGYPMSAIIGLGWTVAVGMLLVALYLSGRPWTNPHISLDRIEDRAVSK</sequence>
<dbReference type="SUPFAM" id="SSF161070">
    <property type="entry name" value="SNF-like"/>
    <property type="match status" value="1"/>
</dbReference>
<feature type="transmembrane region" description="Helical" evidence="7">
    <location>
        <begin position="177"/>
        <end position="202"/>
    </location>
</feature>
<dbReference type="RefSeq" id="WP_122014177.1">
    <property type="nucleotide sequence ID" value="NZ_CP033169.1"/>
</dbReference>
<evidence type="ECO:0000256" key="1">
    <source>
        <dbReference type="ARBA" id="ARBA00004141"/>
    </source>
</evidence>
<comment type="subcellular location">
    <subcellularLocation>
        <location evidence="1">Membrane</location>
        <topology evidence="1">Multi-pass membrane protein</topology>
    </subcellularLocation>
</comment>
<dbReference type="GO" id="GO:0015293">
    <property type="term" value="F:symporter activity"/>
    <property type="evidence" value="ECO:0007669"/>
    <property type="project" value="UniProtKB-KW"/>
</dbReference>
<evidence type="ECO:0000313" key="8">
    <source>
        <dbReference type="EMBL" id="AYO29826.1"/>
    </source>
</evidence>
<evidence type="ECO:0000256" key="5">
    <source>
        <dbReference type="ARBA" id="ARBA00023136"/>
    </source>
</evidence>
<organism evidence="8 9">
    <name type="scientific">Biomaibacter acetigenes</name>
    <dbReference type="NCBI Taxonomy" id="2316383"/>
    <lineage>
        <taxon>Bacteria</taxon>
        <taxon>Bacillati</taxon>
        <taxon>Bacillota</taxon>
        <taxon>Clostridia</taxon>
        <taxon>Thermosediminibacterales</taxon>
        <taxon>Tepidanaerobacteraceae</taxon>
        <taxon>Biomaibacter</taxon>
    </lineage>
</organism>
<reference evidence="8 9" key="1">
    <citation type="submission" date="2018-10" db="EMBL/GenBank/DDBJ databases">
        <authorList>
            <person name="Zhang X."/>
        </authorList>
    </citation>
    <scope>NUCLEOTIDE SEQUENCE [LARGE SCALE GENOMIC DNA]</scope>
    <source>
        <strain evidence="8 9">SK-G1</strain>
    </source>
</reference>
<feature type="transmembrane region" description="Helical" evidence="7">
    <location>
        <begin position="391"/>
        <end position="412"/>
    </location>
</feature>
<gene>
    <name evidence="8" type="ORF">D2962_03655</name>
</gene>
<proteinExistence type="inferred from homology"/>
<dbReference type="KEGG" id="bacg:D2962_03655"/>
<dbReference type="CDD" id="cd10334">
    <property type="entry name" value="SLC6sbd_u1"/>
    <property type="match status" value="1"/>
</dbReference>
<feature type="transmembrane region" description="Helical" evidence="7">
    <location>
        <begin position="432"/>
        <end position="450"/>
    </location>
</feature>
<feature type="transmembrane region" description="Helical" evidence="7">
    <location>
        <begin position="462"/>
        <end position="487"/>
    </location>
</feature>
<protein>
    <recommendedName>
        <fullName evidence="6">Transporter</fullName>
    </recommendedName>
</protein>
<dbReference type="PROSITE" id="PS50267">
    <property type="entry name" value="NA_NEUROTRAN_SYMP_3"/>
    <property type="match status" value="1"/>
</dbReference>
<dbReference type="GO" id="GO:0035725">
    <property type="term" value="P:sodium ion transmembrane transport"/>
    <property type="evidence" value="ECO:0007669"/>
    <property type="project" value="TreeGrafter"/>
</dbReference>
<dbReference type="Pfam" id="PF00209">
    <property type="entry name" value="SNF"/>
    <property type="match status" value="2"/>
</dbReference>
<feature type="transmembrane region" description="Helical" evidence="7">
    <location>
        <begin position="87"/>
        <end position="109"/>
    </location>
</feature>
<evidence type="ECO:0000256" key="3">
    <source>
        <dbReference type="ARBA" id="ARBA00022692"/>
    </source>
</evidence>
<evidence type="ECO:0000256" key="7">
    <source>
        <dbReference type="SAM" id="Phobius"/>
    </source>
</evidence>
<keyword evidence="6" id="KW-0769">Symport</keyword>
<dbReference type="AlphaFoldDB" id="A0A3G2R2V0"/>
<dbReference type="PROSITE" id="PS00610">
    <property type="entry name" value="NA_NEUROTRAN_SYMP_1"/>
    <property type="match status" value="1"/>
</dbReference>
<dbReference type="Proteomes" id="UP000280960">
    <property type="component" value="Chromosome"/>
</dbReference>
<feature type="transmembrane region" description="Helical" evidence="7">
    <location>
        <begin position="12"/>
        <end position="32"/>
    </location>
</feature>
<accession>A0A3G2R2V0</accession>
<feature type="transmembrane region" description="Helical" evidence="7">
    <location>
        <begin position="44"/>
        <end position="66"/>
    </location>
</feature>
<dbReference type="PANTHER" id="PTHR11616:SF240">
    <property type="entry name" value="BLOATED TUBULES, ISOFORM B-RELATED"/>
    <property type="match status" value="1"/>
</dbReference>
<feature type="transmembrane region" description="Helical" evidence="7">
    <location>
        <begin position="268"/>
        <end position="291"/>
    </location>
</feature>
<keyword evidence="9" id="KW-1185">Reference proteome</keyword>
<feature type="transmembrane region" description="Helical" evidence="7">
    <location>
        <begin position="322"/>
        <end position="343"/>
    </location>
</feature>
<evidence type="ECO:0000313" key="9">
    <source>
        <dbReference type="Proteomes" id="UP000280960"/>
    </source>
</evidence>
<dbReference type="PRINTS" id="PR00176">
    <property type="entry name" value="NANEUSMPORT"/>
</dbReference>
<comment type="similarity">
    <text evidence="6">Belongs to the sodium:neurotransmitter symporter (SNF) (TC 2.A.22) family.</text>
</comment>
<evidence type="ECO:0000256" key="4">
    <source>
        <dbReference type="ARBA" id="ARBA00022989"/>
    </source>
</evidence>